<evidence type="ECO:0000313" key="1">
    <source>
        <dbReference type="EMBL" id="KAH7978561.1"/>
    </source>
</evidence>
<sequence>MIFYMGAITQLDEGIEAAKAEADVIEEELLIVNNLMMTIDSVTERSVNRDRWSFSRRTRCFEETVSLLGERFFKRAINVTPATFRYTVDSVRPLLGGQTTNMRESIALDKRVAICLHWLCSSAEDHSVAEWFAVGRSSVNVAYRGLCEAVIHTMEAEWINMPTASSVAEHLGEFMTTLEFPQAMGSQDGCHFPVSPPKESATDYTNYTRWYSIILLALVDRNIGAVTSMWVLLAAATMHMCTTGQD</sequence>
<accession>A0ACB8DW31</accession>
<name>A0ACB8DW31_DERSI</name>
<dbReference type="EMBL" id="CM023470">
    <property type="protein sequence ID" value="KAH7978561.1"/>
    <property type="molecule type" value="Genomic_DNA"/>
</dbReference>
<evidence type="ECO:0000313" key="2">
    <source>
        <dbReference type="Proteomes" id="UP000821865"/>
    </source>
</evidence>
<keyword evidence="2" id="KW-1185">Reference proteome</keyword>
<proteinExistence type="predicted"/>
<organism evidence="1 2">
    <name type="scientific">Dermacentor silvarum</name>
    <name type="common">Tick</name>
    <dbReference type="NCBI Taxonomy" id="543639"/>
    <lineage>
        <taxon>Eukaryota</taxon>
        <taxon>Metazoa</taxon>
        <taxon>Ecdysozoa</taxon>
        <taxon>Arthropoda</taxon>
        <taxon>Chelicerata</taxon>
        <taxon>Arachnida</taxon>
        <taxon>Acari</taxon>
        <taxon>Parasitiformes</taxon>
        <taxon>Ixodida</taxon>
        <taxon>Ixodoidea</taxon>
        <taxon>Ixodidae</taxon>
        <taxon>Rhipicephalinae</taxon>
        <taxon>Dermacentor</taxon>
    </lineage>
</organism>
<protein>
    <submittedName>
        <fullName evidence="1">Uncharacterized protein</fullName>
    </submittedName>
</protein>
<comment type="caution">
    <text evidence="1">The sequence shown here is derived from an EMBL/GenBank/DDBJ whole genome shotgun (WGS) entry which is preliminary data.</text>
</comment>
<gene>
    <name evidence="1" type="ORF">HPB49_005923</name>
</gene>
<reference evidence="1" key="1">
    <citation type="submission" date="2020-05" db="EMBL/GenBank/DDBJ databases">
        <title>Large-scale comparative analyses of tick genomes elucidate their genetic diversity and vector capacities.</title>
        <authorList>
            <person name="Jia N."/>
            <person name="Wang J."/>
            <person name="Shi W."/>
            <person name="Du L."/>
            <person name="Sun Y."/>
            <person name="Zhan W."/>
            <person name="Jiang J."/>
            <person name="Wang Q."/>
            <person name="Zhang B."/>
            <person name="Ji P."/>
            <person name="Sakyi L.B."/>
            <person name="Cui X."/>
            <person name="Yuan T."/>
            <person name="Jiang B."/>
            <person name="Yang W."/>
            <person name="Lam T.T.-Y."/>
            <person name="Chang Q."/>
            <person name="Ding S."/>
            <person name="Wang X."/>
            <person name="Zhu J."/>
            <person name="Ruan X."/>
            <person name="Zhao L."/>
            <person name="Wei J."/>
            <person name="Que T."/>
            <person name="Du C."/>
            <person name="Cheng J."/>
            <person name="Dai P."/>
            <person name="Han X."/>
            <person name="Huang E."/>
            <person name="Gao Y."/>
            <person name="Liu J."/>
            <person name="Shao H."/>
            <person name="Ye R."/>
            <person name="Li L."/>
            <person name="Wei W."/>
            <person name="Wang X."/>
            <person name="Wang C."/>
            <person name="Yang T."/>
            <person name="Huo Q."/>
            <person name="Li W."/>
            <person name="Guo W."/>
            <person name="Chen H."/>
            <person name="Zhou L."/>
            <person name="Ni X."/>
            <person name="Tian J."/>
            <person name="Zhou Y."/>
            <person name="Sheng Y."/>
            <person name="Liu T."/>
            <person name="Pan Y."/>
            <person name="Xia L."/>
            <person name="Li J."/>
            <person name="Zhao F."/>
            <person name="Cao W."/>
        </authorList>
    </citation>
    <scope>NUCLEOTIDE SEQUENCE</scope>
    <source>
        <strain evidence="1">Dsil-2018</strain>
    </source>
</reference>
<dbReference type="Proteomes" id="UP000821865">
    <property type="component" value="Chromosome 1"/>
</dbReference>